<dbReference type="Pfam" id="PF02518">
    <property type="entry name" value="HATPase_c"/>
    <property type="match status" value="1"/>
</dbReference>
<keyword evidence="12" id="KW-0902">Two-component regulatory system</keyword>
<dbReference type="GO" id="GO:0005886">
    <property type="term" value="C:plasma membrane"/>
    <property type="evidence" value="ECO:0007669"/>
    <property type="project" value="UniProtKB-SubCell"/>
</dbReference>
<dbReference type="Gene3D" id="6.10.340.10">
    <property type="match status" value="1"/>
</dbReference>
<dbReference type="SMART" id="SM00387">
    <property type="entry name" value="HATPase_c"/>
    <property type="match status" value="1"/>
</dbReference>
<comment type="caution">
    <text evidence="17">The sequence shown here is derived from an EMBL/GenBank/DDBJ whole genome shotgun (WGS) entry which is preliminary data.</text>
</comment>
<feature type="domain" description="HAMP" evidence="16">
    <location>
        <begin position="319"/>
        <end position="371"/>
    </location>
</feature>
<dbReference type="InterPro" id="IPR010559">
    <property type="entry name" value="Sig_transdc_His_kin_internal"/>
</dbReference>
<evidence type="ECO:0000256" key="2">
    <source>
        <dbReference type="ARBA" id="ARBA00004651"/>
    </source>
</evidence>
<dbReference type="SUPFAM" id="SSF55874">
    <property type="entry name" value="ATPase domain of HSP90 chaperone/DNA topoisomerase II/histidine kinase"/>
    <property type="match status" value="1"/>
</dbReference>
<keyword evidence="11 14" id="KW-1133">Transmembrane helix</keyword>
<reference evidence="18" key="1">
    <citation type="submission" date="2020-07" db="EMBL/GenBank/DDBJ databases">
        <authorList>
            <person name="Partida-Martinez L."/>
            <person name="Huntemann M."/>
            <person name="Clum A."/>
            <person name="Wang J."/>
            <person name="Palaniappan K."/>
            <person name="Ritter S."/>
            <person name="Chen I.-M."/>
            <person name="Stamatis D."/>
            <person name="Reddy T."/>
            <person name="O'Malley R."/>
            <person name="Daum C."/>
            <person name="Shapiro N."/>
            <person name="Ivanova N."/>
            <person name="Kyrpides N."/>
            <person name="Woyke T."/>
        </authorList>
    </citation>
    <scope>NUCLEOTIDE SEQUENCE [LARGE SCALE GENOMIC DNA]</scope>
    <source>
        <strain evidence="18">AT2.8</strain>
    </source>
</reference>
<dbReference type="EC" id="2.7.13.3" evidence="3"/>
<keyword evidence="5" id="KW-0597">Phosphoprotein</keyword>
<dbReference type="InterPro" id="IPR051552">
    <property type="entry name" value="HptR"/>
</dbReference>
<dbReference type="InterPro" id="IPR003594">
    <property type="entry name" value="HATPase_dom"/>
</dbReference>
<evidence type="ECO:0000256" key="12">
    <source>
        <dbReference type="ARBA" id="ARBA00023012"/>
    </source>
</evidence>
<keyword evidence="6 17" id="KW-0808">Transferase</keyword>
<evidence type="ECO:0000313" key="18">
    <source>
        <dbReference type="Proteomes" id="UP000548423"/>
    </source>
</evidence>
<evidence type="ECO:0000256" key="10">
    <source>
        <dbReference type="ARBA" id="ARBA00022840"/>
    </source>
</evidence>
<evidence type="ECO:0000256" key="1">
    <source>
        <dbReference type="ARBA" id="ARBA00000085"/>
    </source>
</evidence>
<organism evidence="17 18">
    <name type="scientific">Neobacillus niacini</name>
    <dbReference type="NCBI Taxonomy" id="86668"/>
    <lineage>
        <taxon>Bacteria</taxon>
        <taxon>Bacillati</taxon>
        <taxon>Bacillota</taxon>
        <taxon>Bacilli</taxon>
        <taxon>Bacillales</taxon>
        <taxon>Bacillaceae</taxon>
        <taxon>Neobacillus</taxon>
    </lineage>
</organism>
<dbReference type="CDD" id="cd18774">
    <property type="entry name" value="PDC2_HK_sensor"/>
    <property type="match status" value="1"/>
</dbReference>
<dbReference type="Gene3D" id="3.30.565.10">
    <property type="entry name" value="Histidine kinase-like ATPase, C-terminal domain"/>
    <property type="match status" value="1"/>
</dbReference>
<keyword evidence="13 14" id="KW-0472">Membrane</keyword>
<keyword evidence="8" id="KW-0547">Nucleotide-binding</keyword>
<keyword evidence="7 14" id="KW-0812">Transmembrane</keyword>
<evidence type="ECO:0000313" key="17">
    <source>
        <dbReference type="EMBL" id="NYE05807.1"/>
    </source>
</evidence>
<dbReference type="Pfam" id="PF02743">
    <property type="entry name" value="dCache_1"/>
    <property type="match status" value="1"/>
</dbReference>
<proteinExistence type="predicted"/>
<evidence type="ECO:0000256" key="11">
    <source>
        <dbReference type="ARBA" id="ARBA00022989"/>
    </source>
</evidence>
<comment type="subcellular location">
    <subcellularLocation>
        <location evidence="2">Cell membrane</location>
        <topology evidence="2">Multi-pass membrane protein</topology>
    </subcellularLocation>
</comment>
<feature type="transmembrane region" description="Helical" evidence="14">
    <location>
        <begin position="295"/>
        <end position="317"/>
    </location>
</feature>
<dbReference type="InterPro" id="IPR033479">
    <property type="entry name" value="dCache_1"/>
</dbReference>
<evidence type="ECO:0000259" key="15">
    <source>
        <dbReference type="PROSITE" id="PS50109"/>
    </source>
</evidence>
<evidence type="ECO:0000256" key="14">
    <source>
        <dbReference type="SAM" id="Phobius"/>
    </source>
</evidence>
<keyword evidence="10" id="KW-0067">ATP-binding</keyword>
<evidence type="ECO:0000256" key="6">
    <source>
        <dbReference type="ARBA" id="ARBA00022679"/>
    </source>
</evidence>
<dbReference type="Pfam" id="PF00672">
    <property type="entry name" value="HAMP"/>
    <property type="match status" value="1"/>
</dbReference>
<dbReference type="Pfam" id="PF06580">
    <property type="entry name" value="His_kinase"/>
    <property type="match status" value="1"/>
</dbReference>
<dbReference type="PANTHER" id="PTHR42713">
    <property type="entry name" value="HISTIDINE KINASE-RELATED"/>
    <property type="match status" value="1"/>
</dbReference>
<dbReference type="GO" id="GO:0005524">
    <property type="term" value="F:ATP binding"/>
    <property type="evidence" value="ECO:0007669"/>
    <property type="project" value="UniProtKB-KW"/>
</dbReference>
<feature type="transmembrane region" description="Helical" evidence="14">
    <location>
        <begin position="20"/>
        <end position="41"/>
    </location>
</feature>
<evidence type="ECO:0000256" key="4">
    <source>
        <dbReference type="ARBA" id="ARBA00022475"/>
    </source>
</evidence>
<dbReference type="GO" id="GO:0000155">
    <property type="term" value="F:phosphorelay sensor kinase activity"/>
    <property type="evidence" value="ECO:0007669"/>
    <property type="project" value="InterPro"/>
</dbReference>
<feature type="domain" description="Histidine kinase" evidence="15">
    <location>
        <begin position="481"/>
        <end position="594"/>
    </location>
</feature>
<reference evidence="18" key="2">
    <citation type="submission" date="2020-08" db="EMBL/GenBank/DDBJ databases">
        <title>The Agave Microbiome: Exploring the role of microbial communities in plant adaptations to desert environments.</title>
        <authorList>
            <person name="Partida-Martinez L.P."/>
        </authorList>
    </citation>
    <scope>NUCLEOTIDE SEQUENCE [LARGE SCALE GENOMIC DNA]</scope>
    <source>
        <strain evidence="18">AT2.8</strain>
    </source>
</reference>
<dbReference type="InterPro" id="IPR036890">
    <property type="entry name" value="HATPase_C_sf"/>
</dbReference>
<dbReference type="InterPro" id="IPR005467">
    <property type="entry name" value="His_kinase_dom"/>
</dbReference>
<keyword evidence="9 17" id="KW-0418">Kinase</keyword>
<dbReference type="AlphaFoldDB" id="A0A852TDM8"/>
<sequence>MRKITSLEINDLPIRFKIIALLLVISILPSIGFGSLISIGVDKVIDKQTTGHTLQLLGQANKSLESYIENMQDISYIISFNPEINTFLQGGGDPGGDNHYGMRQFLQGFTTINPEIAGILVINSKGDYISNEMYAQDFQTVTDEEWYRTAVENNGIFKIIGHPANRSFKTHVNYQNSEIVSGARAIMDPETQTVIGVILIDLKVRVISEVIEDIELGKSGYLMVMDDEGEFIYPPQPLLKDQIQPSWFEKGSSGTFSKSIDGENMQFIYRKSPFANLTTIGIFSSNQSVMEARQINFYVITFLFIVCAFGIGASYYLSYSMSKPINQLNAFMNQVESGDLSIRYKGDRADEIGMLGRSFNKMLEQISKLISLIEIQGRQKRDAELQTLQSQIKPHFLYNTLDTINWMARKKDALDVAEVVESLSQLFRIGLSKGNDIIPLEKEIEHIFSYLKIQKARYKDKLNYSISIDSKLYNLSVVKLILQPIVENAIYHGIKERRGPGHISITGEESNGNLVLYVKDDGVGIPGERLAILNENLSTNFDSLEETKMTNHIGYGVMNVQARIKLTYGEPYGLSIDSLPGKGTTVKILLPLNR</sequence>
<gene>
    <name evidence="17" type="ORF">F4694_002582</name>
</gene>
<dbReference type="CDD" id="cd06225">
    <property type="entry name" value="HAMP"/>
    <property type="match status" value="1"/>
</dbReference>
<dbReference type="Gene3D" id="3.30.450.20">
    <property type="entry name" value="PAS domain"/>
    <property type="match status" value="2"/>
</dbReference>
<protein>
    <recommendedName>
        <fullName evidence="3">histidine kinase</fullName>
        <ecNumber evidence="3">2.7.13.3</ecNumber>
    </recommendedName>
</protein>
<dbReference type="SMART" id="SM00304">
    <property type="entry name" value="HAMP"/>
    <property type="match status" value="1"/>
</dbReference>
<dbReference type="PROSITE" id="PS50109">
    <property type="entry name" value="HIS_KIN"/>
    <property type="match status" value="1"/>
</dbReference>
<name>A0A852TDM8_9BACI</name>
<evidence type="ECO:0000259" key="16">
    <source>
        <dbReference type="PROSITE" id="PS50885"/>
    </source>
</evidence>
<dbReference type="InterPro" id="IPR003660">
    <property type="entry name" value="HAMP_dom"/>
</dbReference>
<evidence type="ECO:0000256" key="13">
    <source>
        <dbReference type="ARBA" id="ARBA00023136"/>
    </source>
</evidence>
<accession>A0A852TDM8</accession>
<evidence type="ECO:0000256" key="9">
    <source>
        <dbReference type="ARBA" id="ARBA00022777"/>
    </source>
</evidence>
<dbReference type="PROSITE" id="PS50885">
    <property type="entry name" value="HAMP"/>
    <property type="match status" value="1"/>
</dbReference>
<dbReference type="PANTHER" id="PTHR42713:SF2">
    <property type="entry name" value="TWO-COMPONENT SENSOR KINASE YESM"/>
    <property type="match status" value="1"/>
</dbReference>
<keyword evidence="4" id="KW-1003">Cell membrane</keyword>
<evidence type="ECO:0000256" key="7">
    <source>
        <dbReference type="ARBA" id="ARBA00022692"/>
    </source>
</evidence>
<dbReference type="Proteomes" id="UP000548423">
    <property type="component" value="Unassembled WGS sequence"/>
</dbReference>
<dbReference type="SUPFAM" id="SSF158472">
    <property type="entry name" value="HAMP domain-like"/>
    <property type="match status" value="1"/>
</dbReference>
<evidence type="ECO:0000256" key="8">
    <source>
        <dbReference type="ARBA" id="ARBA00022741"/>
    </source>
</evidence>
<dbReference type="EMBL" id="JACCBX010000005">
    <property type="protein sequence ID" value="NYE05807.1"/>
    <property type="molecule type" value="Genomic_DNA"/>
</dbReference>
<comment type="catalytic activity">
    <reaction evidence="1">
        <text>ATP + protein L-histidine = ADP + protein N-phospho-L-histidine.</text>
        <dbReference type="EC" id="2.7.13.3"/>
    </reaction>
</comment>
<evidence type="ECO:0000256" key="3">
    <source>
        <dbReference type="ARBA" id="ARBA00012438"/>
    </source>
</evidence>
<evidence type="ECO:0000256" key="5">
    <source>
        <dbReference type="ARBA" id="ARBA00022553"/>
    </source>
</evidence>